<evidence type="ECO:0000313" key="3">
    <source>
        <dbReference type="Proteomes" id="UP000279194"/>
    </source>
</evidence>
<keyword evidence="1" id="KW-1133">Transmembrane helix</keyword>
<accession>A0A3L9DVN8</accession>
<comment type="caution">
    <text evidence="2">The sequence shown here is derived from an EMBL/GenBank/DDBJ whole genome shotgun (WGS) entry which is preliminary data.</text>
</comment>
<feature type="transmembrane region" description="Helical" evidence="1">
    <location>
        <begin position="32"/>
        <end position="54"/>
    </location>
</feature>
<sequence length="92" mass="10608">MNLFLALIIPLSFWASSFVLNGGTTKPRLRQLLTWSLIIIYAIYIIVTLVSIYLFLKVFMYSKEPFLLLLSLVGVVSSLIFIWLLRQLITLL</sequence>
<dbReference type="EMBL" id="RCVM01000001">
    <property type="protein sequence ID" value="RLY05311.1"/>
    <property type="molecule type" value="Genomic_DNA"/>
</dbReference>
<feature type="transmembrane region" description="Helical" evidence="1">
    <location>
        <begin position="66"/>
        <end position="85"/>
    </location>
</feature>
<dbReference type="Proteomes" id="UP000279194">
    <property type="component" value="Unassembled WGS sequence"/>
</dbReference>
<proteinExistence type="predicted"/>
<keyword evidence="3" id="KW-1185">Reference proteome</keyword>
<evidence type="ECO:0000313" key="2">
    <source>
        <dbReference type="EMBL" id="RLY05311.1"/>
    </source>
</evidence>
<keyword evidence="1" id="KW-0472">Membrane</keyword>
<protein>
    <submittedName>
        <fullName evidence="2">Uncharacterized protein</fullName>
    </submittedName>
</protein>
<keyword evidence="1" id="KW-0812">Transmembrane</keyword>
<reference evidence="2 3" key="1">
    <citation type="submission" date="2018-10" db="EMBL/GenBank/DDBJ databases">
        <title>Streptococcus hillyeri sp. nov., isolated from equine tracheal sample.</title>
        <authorList>
            <person name="Macfadyen A.C."/>
            <person name="Waller A."/>
            <person name="Paterson G.K."/>
        </authorList>
    </citation>
    <scope>NUCLEOTIDE SEQUENCE [LARGE SCALE GENOMIC DNA]</scope>
    <source>
        <strain evidence="2 3">28462</strain>
    </source>
</reference>
<gene>
    <name evidence="2" type="ORF">EAF07_01035</name>
</gene>
<dbReference type="AlphaFoldDB" id="A0A3L9DVN8"/>
<evidence type="ECO:0000256" key="1">
    <source>
        <dbReference type="SAM" id="Phobius"/>
    </source>
</evidence>
<organism evidence="2 3">
    <name type="scientific">Streptococcus hillyeri</name>
    <dbReference type="NCBI Taxonomy" id="2282420"/>
    <lineage>
        <taxon>Bacteria</taxon>
        <taxon>Bacillati</taxon>
        <taxon>Bacillota</taxon>
        <taxon>Bacilli</taxon>
        <taxon>Lactobacillales</taxon>
        <taxon>Streptococcaceae</taxon>
        <taxon>Streptococcus</taxon>
    </lineage>
</organism>
<name>A0A3L9DVN8_9STRE</name>